<name>A0A0H1B7U6_9EURO</name>
<feature type="domain" description="ACB" evidence="3">
    <location>
        <begin position="1"/>
        <end position="94"/>
    </location>
</feature>
<evidence type="ECO:0000256" key="2">
    <source>
        <dbReference type="ARBA" id="ARBA00023121"/>
    </source>
</evidence>
<organism evidence="4 5">
    <name type="scientific">Blastomyces silverae</name>
    <dbReference type="NCBI Taxonomy" id="2060906"/>
    <lineage>
        <taxon>Eukaryota</taxon>
        <taxon>Fungi</taxon>
        <taxon>Dikarya</taxon>
        <taxon>Ascomycota</taxon>
        <taxon>Pezizomycotina</taxon>
        <taxon>Eurotiomycetes</taxon>
        <taxon>Eurotiomycetidae</taxon>
        <taxon>Onygenales</taxon>
        <taxon>Ajellomycetaceae</taxon>
        <taxon>Blastomyces</taxon>
    </lineage>
</organism>
<sequence length="106" mass="11863">MAVPKTPEFEAAVEASRKLSTKPSDDDLLELYALFKQGTQDPPFEEAPKPGTFDFKGKFKYNAWKKVADEGLSAEDAQKQYVELIEKLKAKYGYDEGKEPEQVGGN</sequence>
<dbReference type="EMBL" id="LDEV01002816">
    <property type="protein sequence ID" value="KLJ07460.1"/>
    <property type="molecule type" value="Genomic_DNA"/>
</dbReference>
<dbReference type="InterPro" id="IPR000582">
    <property type="entry name" value="Acyl-CoA-binding_protein"/>
</dbReference>
<dbReference type="PROSITE" id="PS51228">
    <property type="entry name" value="ACB_2"/>
    <property type="match status" value="1"/>
</dbReference>
<evidence type="ECO:0000313" key="5">
    <source>
        <dbReference type="Proteomes" id="UP000053573"/>
    </source>
</evidence>
<dbReference type="InterPro" id="IPR035984">
    <property type="entry name" value="Acyl-CoA-binding_sf"/>
</dbReference>
<dbReference type="Pfam" id="PF00887">
    <property type="entry name" value="ACBP"/>
    <property type="match status" value="1"/>
</dbReference>
<gene>
    <name evidence="4" type="ORF">EMPG_17068</name>
</gene>
<comment type="caution">
    <text evidence="4">The sequence shown here is derived from an EMBL/GenBank/DDBJ whole genome shotgun (WGS) entry which is preliminary data.</text>
</comment>
<dbReference type="SUPFAM" id="SSF47027">
    <property type="entry name" value="Acyl-CoA binding protein"/>
    <property type="match status" value="1"/>
</dbReference>
<dbReference type="AlphaFoldDB" id="A0A0H1B7U6"/>
<dbReference type="InterPro" id="IPR014352">
    <property type="entry name" value="FERM/acyl-CoA-bd_prot_sf"/>
</dbReference>
<dbReference type="PANTHER" id="PTHR23310:SF62">
    <property type="entry name" value="ACYL-COA BINDING PROTEIN 1, ISOFORM A"/>
    <property type="match status" value="1"/>
</dbReference>
<dbReference type="Gene3D" id="1.20.80.10">
    <property type="match status" value="1"/>
</dbReference>
<keyword evidence="2" id="KW-0446">Lipid-binding</keyword>
<dbReference type="PRINTS" id="PR00689">
    <property type="entry name" value="ACOABINDINGP"/>
</dbReference>
<keyword evidence="5" id="KW-1185">Reference proteome</keyword>
<reference evidence="5" key="1">
    <citation type="journal article" date="2015" name="PLoS Genet.">
        <title>The dynamic genome and transcriptome of the human fungal pathogen Blastomyces and close relative Emmonsia.</title>
        <authorList>
            <person name="Munoz J.F."/>
            <person name="Gauthier G.M."/>
            <person name="Desjardins C.A."/>
            <person name="Gallo J.E."/>
            <person name="Holder J."/>
            <person name="Sullivan T.D."/>
            <person name="Marty A.J."/>
            <person name="Carmen J.C."/>
            <person name="Chen Z."/>
            <person name="Ding L."/>
            <person name="Gujja S."/>
            <person name="Magrini V."/>
            <person name="Misas E."/>
            <person name="Mitreva M."/>
            <person name="Priest M."/>
            <person name="Saif S."/>
            <person name="Whiston E.A."/>
            <person name="Young S."/>
            <person name="Zeng Q."/>
            <person name="Goldman W.E."/>
            <person name="Mardis E.R."/>
            <person name="Taylor J.W."/>
            <person name="McEwen J.G."/>
            <person name="Clay O.K."/>
            <person name="Klein B.S."/>
            <person name="Cuomo C.A."/>
        </authorList>
    </citation>
    <scope>NUCLEOTIDE SEQUENCE [LARGE SCALE GENOMIC DNA]</scope>
    <source>
        <strain evidence="5">UAMH 139</strain>
    </source>
</reference>
<keyword evidence="4" id="KW-0675">Receptor</keyword>
<evidence type="ECO:0000259" key="3">
    <source>
        <dbReference type="PROSITE" id="PS51228"/>
    </source>
</evidence>
<accession>A0A0H1B7U6</accession>
<comment type="similarity">
    <text evidence="1">Belongs to the ACBP family.</text>
</comment>
<dbReference type="GO" id="GO:0000062">
    <property type="term" value="F:fatty-acyl-CoA binding"/>
    <property type="evidence" value="ECO:0007669"/>
    <property type="project" value="InterPro"/>
</dbReference>
<evidence type="ECO:0000313" key="4">
    <source>
        <dbReference type="EMBL" id="KLJ07460.1"/>
    </source>
</evidence>
<proteinExistence type="inferred from homology"/>
<dbReference type="PANTHER" id="PTHR23310">
    <property type="entry name" value="ACYL-COA-BINDING PROTEIN, ACBP"/>
    <property type="match status" value="1"/>
</dbReference>
<evidence type="ECO:0000256" key="1">
    <source>
        <dbReference type="ARBA" id="ARBA00005567"/>
    </source>
</evidence>
<protein>
    <submittedName>
        <fullName evidence="4">Diazepam-binding inhibitor (GABA receptor modulator, acyl-CoA-binding protein)</fullName>
    </submittedName>
</protein>
<dbReference type="OrthoDB" id="346910at2759"/>
<dbReference type="STRING" id="2060906.A0A0H1B7U6"/>
<dbReference type="GO" id="GO:0006631">
    <property type="term" value="P:fatty acid metabolic process"/>
    <property type="evidence" value="ECO:0007669"/>
    <property type="project" value="TreeGrafter"/>
</dbReference>
<dbReference type="Proteomes" id="UP000053573">
    <property type="component" value="Unassembled WGS sequence"/>
</dbReference>